<dbReference type="VEuPathDB" id="FungiDB:EYZ11_003828"/>
<dbReference type="SUPFAM" id="SSF50129">
    <property type="entry name" value="GroES-like"/>
    <property type="match status" value="1"/>
</dbReference>
<keyword evidence="2" id="KW-0547">Nucleotide-binding</keyword>
<dbReference type="PANTHER" id="PTHR45348:SF2">
    <property type="entry name" value="ZINC-TYPE ALCOHOL DEHYDROGENASE-LIKE PROTEIN C2E1P3.01"/>
    <property type="match status" value="1"/>
</dbReference>
<dbReference type="OrthoDB" id="48317at2759"/>
<evidence type="ECO:0000259" key="5">
    <source>
        <dbReference type="SMART" id="SM00829"/>
    </source>
</evidence>
<dbReference type="EMBL" id="QUQM01000001">
    <property type="protein sequence ID" value="KAA8650253.1"/>
    <property type="molecule type" value="Genomic_DNA"/>
</dbReference>
<accession>A0A5M9MZD7</accession>
<dbReference type="GO" id="GO:0016651">
    <property type="term" value="F:oxidoreductase activity, acting on NAD(P)H"/>
    <property type="evidence" value="ECO:0007669"/>
    <property type="project" value="InterPro"/>
</dbReference>
<dbReference type="CDD" id="cd08249">
    <property type="entry name" value="enoyl_reductase_like"/>
    <property type="match status" value="1"/>
</dbReference>
<dbReference type="Gene3D" id="3.40.50.720">
    <property type="entry name" value="NAD(P)-binding Rossmann-like Domain"/>
    <property type="match status" value="1"/>
</dbReference>
<dbReference type="SUPFAM" id="SSF51735">
    <property type="entry name" value="NAD(P)-binding Rossmann-fold domains"/>
    <property type="match status" value="1"/>
</dbReference>
<evidence type="ECO:0000256" key="1">
    <source>
        <dbReference type="ARBA" id="ARBA00008072"/>
    </source>
</evidence>
<dbReference type="Proteomes" id="UP000324241">
    <property type="component" value="Unassembled WGS sequence"/>
</dbReference>
<dbReference type="GeneID" id="54325637"/>
<keyword evidence="3" id="KW-0521">NADP</keyword>
<sequence length="338" mass="36283">MPSRTAVQIISSGVVGIRIIPAPGIRDGYIIAETRAFALNPTDCHHVDGLGGPGTIVGCDWSGVVKEVDRDVTRSKKGDEVYGICHGDIGNTVELEDGAYADIIACKEHAEFHKPKDLSFEEAASLVAALVTVGQADDVCLRSECVDGHTAIQAAKLSGCRVYAVCSPSNFDLVKSRGADHWFDCNVPECVEQIQSVAGSSITYFVDCVGSQESSNFCGKVLSPAGGHNLKAPLPESFKALRPEEAAIAMTAIAYTLLGETFELPGGIVFPADKDEEAFAKKWAVVIEKLVLSQYIRPHPVDIRQGGGGWTEYPRAWMNLEGEVQEGRKLYIQGVDDA</sequence>
<dbReference type="RefSeq" id="XP_033429614.1">
    <property type="nucleotide sequence ID" value="XM_033567619.1"/>
</dbReference>
<dbReference type="InterPro" id="IPR013149">
    <property type="entry name" value="ADH-like_C"/>
</dbReference>
<comment type="similarity">
    <text evidence="1">Belongs to the zinc-containing alcohol dehydrogenase family.</text>
</comment>
<name>A0A5M9MZD7_9EURO</name>
<dbReference type="Pfam" id="PF08240">
    <property type="entry name" value="ADH_N"/>
    <property type="match status" value="1"/>
</dbReference>
<protein>
    <recommendedName>
        <fullName evidence="5">Enoyl reductase (ER) domain-containing protein</fullName>
    </recommendedName>
</protein>
<dbReference type="InterPro" id="IPR036291">
    <property type="entry name" value="NAD(P)-bd_dom_sf"/>
</dbReference>
<gene>
    <name evidence="6" type="ORF">ATNIH1004_002935</name>
</gene>
<evidence type="ECO:0000313" key="7">
    <source>
        <dbReference type="Proteomes" id="UP000324241"/>
    </source>
</evidence>
<dbReference type="InterPro" id="IPR013154">
    <property type="entry name" value="ADH-like_N"/>
</dbReference>
<dbReference type="PANTHER" id="PTHR45348">
    <property type="entry name" value="HYPOTHETICAL OXIDOREDUCTASE (EUROFUNG)"/>
    <property type="match status" value="1"/>
</dbReference>
<dbReference type="AlphaFoldDB" id="A0A5M9MZD7"/>
<dbReference type="InterPro" id="IPR047122">
    <property type="entry name" value="Trans-enoyl_RdTase-like"/>
</dbReference>
<dbReference type="GO" id="GO:0000166">
    <property type="term" value="F:nucleotide binding"/>
    <property type="evidence" value="ECO:0007669"/>
    <property type="project" value="UniProtKB-KW"/>
</dbReference>
<evidence type="ECO:0000256" key="2">
    <source>
        <dbReference type="ARBA" id="ARBA00022741"/>
    </source>
</evidence>
<proteinExistence type="inferred from homology"/>
<evidence type="ECO:0000256" key="3">
    <source>
        <dbReference type="ARBA" id="ARBA00022857"/>
    </source>
</evidence>
<comment type="caution">
    <text evidence="6">The sequence shown here is derived from an EMBL/GenBank/DDBJ whole genome shotgun (WGS) entry which is preliminary data.</text>
</comment>
<evidence type="ECO:0000256" key="4">
    <source>
        <dbReference type="ARBA" id="ARBA00023002"/>
    </source>
</evidence>
<dbReference type="Gene3D" id="3.90.180.10">
    <property type="entry name" value="Medium-chain alcohol dehydrogenases, catalytic domain"/>
    <property type="match status" value="1"/>
</dbReference>
<dbReference type="InterPro" id="IPR020843">
    <property type="entry name" value="ER"/>
</dbReference>
<dbReference type="Pfam" id="PF00107">
    <property type="entry name" value="ADH_zinc_N"/>
    <property type="match status" value="1"/>
</dbReference>
<feature type="domain" description="Enoyl reductase (ER)" evidence="5">
    <location>
        <begin position="13"/>
        <end position="292"/>
    </location>
</feature>
<keyword evidence="4" id="KW-0560">Oxidoreductase</keyword>
<evidence type="ECO:0000313" key="6">
    <source>
        <dbReference type="EMBL" id="KAA8650253.1"/>
    </source>
</evidence>
<organism evidence="6 7">
    <name type="scientific">Aspergillus tanneri</name>
    <dbReference type="NCBI Taxonomy" id="1220188"/>
    <lineage>
        <taxon>Eukaryota</taxon>
        <taxon>Fungi</taxon>
        <taxon>Dikarya</taxon>
        <taxon>Ascomycota</taxon>
        <taxon>Pezizomycotina</taxon>
        <taxon>Eurotiomycetes</taxon>
        <taxon>Eurotiomycetidae</taxon>
        <taxon>Eurotiales</taxon>
        <taxon>Aspergillaceae</taxon>
        <taxon>Aspergillus</taxon>
        <taxon>Aspergillus subgen. Circumdati</taxon>
    </lineage>
</organism>
<dbReference type="InterPro" id="IPR011032">
    <property type="entry name" value="GroES-like_sf"/>
</dbReference>
<reference evidence="6 7" key="1">
    <citation type="submission" date="2019-08" db="EMBL/GenBank/DDBJ databases">
        <title>The genome sequence of a newly discovered highly antifungal drug resistant Aspergillus species, Aspergillus tanneri NIH 1004.</title>
        <authorList>
            <person name="Mounaud S."/>
            <person name="Singh I."/>
            <person name="Joardar V."/>
            <person name="Pakala S."/>
            <person name="Pakala S."/>
            <person name="Venepally P."/>
            <person name="Chung J.K."/>
            <person name="Losada L."/>
            <person name="Nierman W.C."/>
        </authorList>
    </citation>
    <scope>NUCLEOTIDE SEQUENCE [LARGE SCALE GENOMIC DNA]</scope>
    <source>
        <strain evidence="6 7">NIH1004</strain>
    </source>
</reference>
<dbReference type="SMART" id="SM00829">
    <property type="entry name" value="PKS_ER"/>
    <property type="match status" value="1"/>
</dbReference>